<dbReference type="EMBL" id="JAEVFJ010000020">
    <property type="protein sequence ID" value="KAH8099265.1"/>
    <property type="molecule type" value="Genomic_DNA"/>
</dbReference>
<dbReference type="Proteomes" id="UP000813824">
    <property type="component" value="Unassembled WGS sequence"/>
</dbReference>
<dbReference type="Pfam" id="PF01370">
    <property type="entry name" value="Epimerase"/>
    <property type="match status" value="1"/>
</dbReference>
<evidence type="ECO:0000313" key="3">
    <source>
        <dbReference type="EMBL" id="KAH8099265.1"/>
    </source>
</evidence>
<feature type="domain" description="DEAD/DEAH-box helicase" evidence="1">
    <location>
        <begin position="117"/>
        <end position="176"/>
    </location>
</feature>
<organism evidence="3 4">
    <name type="scientific">Cristinia sonorae</name>
    <dbReference type="NCBI Taxonomy" id="1940300"/>
    <lineage>
        <taxon>Eukaryota</taxon>
        <taxon>Fungi</taxon>
        <taxon>Dikarya</taxon>
        <taxon>Basidiomycota</taxon>
        <taxon>Agaricomycotina</taxon>
        <taxon>Agaricomycetes</taxon>
        <taxon>Agaricomycetidae</taxon>
        <taxon>Agaricales</taxon>
        <taxon>Pleurotineae</taxon>
        <taxon>Stephanosporaceae</taxon>
        <taxon>Cristinia</taxon>
    </lineage>
</organism>
<dbReference type="InterPro" id="IPR011545">
    <property type="entry name" value="DEAD/DEAH_box_helicase_dom"/>
</dbReference>
<dbReference type="CDD" id="cd05271">
    <property type="entry name" value="NDUFA9_like_SDR_a"/>
    <property type="match status" value="1"/>
</dbReference>
<keyword evidence="4" id="KW-1185">Reference proteome</keyword>
<evidence type="ECO:0000259" key="1">
    <source>
        <dbReference type="Pfam" id="PF00270"/>
    </source>
</evidence>
<evidence type="ECO:0000313" key="4">
    <source>
        <dbReference type="Proteomes" id="UP000813824"/>
    </source>
</evidence>
<dbReference type="SUPFAM" id="SSF52540">
    <property type="entry name" value="P-loop containing nucleoside triphosphate hydrolases"/>
    <property type="match status" value="1"/>
</dbReference>
<dbReference type="PANTHER" id="PTHR12126:SF11">
    <property type="entry name" value="NADH DEHYDROGENASE [UBIQUINONE] 1 ALPHA SUBCOMPLEX SUBUNIT 9, MITOCHONDRIAL"/>
    <property type="match status" value="1"/>
</dbReference>
<dbReference type="SUPFAM" id="SSF51735">
    <property type="entry name" value="NAD(P)-binding Rossmann-fold domains"/>
    <property type="match status" value="1"/>
</dbReference>
<dbReference type="GO" id="GO:0044877">
    <property type="term" value="F:protein-containing complex binding"/>
    <property type="evidence" value="ECO:0007669"/>
    <property type="project" value="TreeGrafter"/>
</dbReference>
<dbReference type="Gene3D" id="3.40.50.720">
    <property type="entry name" value="NAD(P)-binding Rossmann-like Domain"/>
    <property type="match status" value="1"/>
</dbReference>
<feature type="domain" description="NAD-dependent epimerase/dehydratase" evidence="2">
    <location>
        <begin position="214"/>
        <end position="362"/>
    </location>
</feature>
<comment type="caution">
    <text evidence="3">The sequence shown here is derived from an EMBL/GenBank/DDBJ whole genome shotgun (WGS) entry which is preliminary data.</text>
</comment>
<dbReference type="GO" id="GO:0003676">
    <property type="term" value="F:nucleic acid binding"/>
    <property type="evidence" value="ECO:0007669"/>
    <property type="project" value="InterPro"/>
</dbReference>
<proteinExistence type="predicted"/>
<gene>
    <name evidence="3" type="ORF">BXZ70DRAFT_1009082</name>
</gene>
<reference evidence="3" key="1">
    <citation type="journal article" date="2021" name="New Phytol.">
        <title>Evolutionary innovations through gain and loss of genes in the ectomycorrhizal Boletales.</title>
        <authorList>
            <person name="Wu G."/>
            <person name="Miyauchi S."/>
            <person name="Morin E."/>
            <person name="Kuo A."/>
            <person name="Drula E."/>
            <person name="Varga T."/>
            <person name="Kohler A."/>
            <person name="Feng B."/>
            <person name="Cao Y."/>
            <person name="Lipzen A."/>
            <person name="Daum C."/>
            <person name="Hundley H."/>
            <person name="Pangilinan J."/>
            <person name="Johnson J."/>
            <person name="Barry K."/>
            <person name="LaButti K."/>
            <person name="Ng V."/>
            <person name="Ahrendt S."/>
            <person name="Min B."/>
            <person name="Choi I.G."/>
            <person name="Park H."/>
            <person name="Plett J.M."/>
            <person name="Magnuson J."/>
            <person name="Spatafora J.W."/>
            <person name="Nagy L.G."/>
            <person name="Henrissat B."/>
            <person name="Grigoriev I.V."/>
            <person name="Yang Z.L."/>
            <person name="Xu J."/>
            <person name="Martin F.M."/>
        </authorList>
    </citation>
    <scope>NUCLEOTIDE SEQUENCE</scope>
    <source>
        <strain evidence="3">KKN 215</strain>
    </source>
</reference>
<dbReference type="InterPro" id="IPR051207">
    <property type="entry name" value="ComplexI_NDUFA9_subunit"/>
</dbReference>
<dbReference type="OrthoDB" id="275457at2759"/>
<dbReference type="InterPro" id="IPR001509">
    <property type="entry name" value="Epimerase_deHydtase"/>
</dbReference>
<protein>
    <submittedName>
        <fullName evidence="3">Uncharacterized protein</fullName>
    </submittedName>
</protein>
<dbReference type="Pfam" id="PF00270">
    <property type="entry name" value="DEAD"/>
    <property type="match status" value="1"/>
</dbReference>
<dbReference type="AlphaFoldDB" id="A0A8K0ULA2"/>
<evidence type="ECO:0000259" key="2">
    <source>
        <dbReference type="Pfam" id="PF01370"/>
    </source>
</evidence>
<dbReference type="InterPro" id="IPR027417">
    <property type="entry name" value="P-loop_NTPase"/>
</dbReference>
<dbReference type="InterPro" id="IPR036291">
    <property type="entry name" value="NAD(P)-bd_dom_sf"/>
</dbReference>
<dbReference type="GO" id="GO:0005739">
    <property type="term" value="C:mitochondrion"/>
    <property type="evidence" value="ECO:0007669"/>
    <property type="project" value="TreeGrafter"/>
</dbReference>
<dbReference type="GO" id="GO:0005524">
    <property type="term" value="F:ATP binding"/>
    <property type="evidence" value="ECO:0007669"/>
    <property type="project" value="InterPro"/>
</dbReference>
<sequence length="478" mass="52320">MSRVVICGAGFLGSHIAKALATAKDSPNMSAAAAAPISRSADLPFTASLLKCYRLVMNRLVAQPLRIMNTLDDDKAQENAGYSSSVPTVCSQRDWLENLMKRRCSLPAIRDFQLQHGLDLIHGKDVFLVIAPGGGKTLVSLAPLLYAQEMRESGIALITEPSKFLTEQQSAVFNVGVGGVEYHGVQISSRAPDQIHHSIKDSLPAVAQKQLLPPKAVDITNASTLASAFQDADVVVSLVGILHGSPADFERIQWRGAENVAKAAQSAGAKLIHISAIGADPKSDVPYERTKGQGEEAVWKACPTATVIRPSLVFGPEDDFFNRFAKLSRVLPFMPVFGGGTTRFQPVYVGDIARAVEILSRRDAKIRRETDGKFMEAGGPDVLTYREIMQLVLRYTNRWRPVVSMPFAVGILQASILERLPHSLFTLTRDQVRQLEKDNVVNAAAELDRNRYIPLRELIGRYSDTPLASVHEILPTYL</sequence>
<dbReference type="PANTHER" id="PTHR12126">
    <property type="entry name" value="NADH-UBIQUINONE OXIDOREDUCTASE 39 KDA SUBUNIT-RELATED"/>
    <property type="match status" value="1"/>
</dbReference>
<accession>A0A8K0ULA2</accession>
<name>A0A8K0ULA2_9AGAR</name>